<evidence type="ECO:0000313" key="1">
    <source>
        <dbReference type="EMBL" id="MFG6458310.1"/>
    </source>
</evidence>
<dbReference type="EMBL" id="JBIGIA010000012">
    <property type="protein sequence ID" value="MFG6458310.1"/>
    <property type="molecule type" value="Genomic_DNA"/>
</dbReference>
<sequence length="196" mass="19372">MLSSVNSSLLSYLSTLNGDSASASTGAAKATASQGGTAQVSQAALQKAAGMAKSASAATALERSQKTLGTELRAALGKAGVKLTGTVDFSVKSDGSVEVKGSDADKAAMKAFLNGDTSKPSFATRIATQAKDALKLSATIQQSAAISQAARSAKSAAGVMSLYTSFMQQAGASEAVFSLQAGGSSLTYPGSLSANA</sequence>
<accession>A0ABW7G8U0</accession>
<gene>
    <name evidence="1" type="ORF">ACG00X_15830</name>
</gene>
<organism evidence="1 2">
    <name type="scientific">Pelomonas nitida</name>
    <dbReference type="NCBI Taxonomy" id="3299027"/>
    <lineage>
        <taxon>Bacteria</taxon>
        <taxon>Pseudomonadati</taxon>
        <taxon>Pseudomonadota</taxon>
        <taxon>Betaproteobacteria</taxon>
        <taxon>Burkholderiales</taxon>
        <taxon>Sphaerotilaceae</taxon>
        <taxon>Roseateles</taxon>
    </lineage>
</organism>
<proteinExistence type="predicted"/>
<reference evidence="1 2" key="1">
    <citation type="submission" date="2024-09" db="EMBL/GenBank/DDBJ databases">
        <title>Novel species of the genus Pelomonas and Roseateles isolated from streams.</title>
        <authorList>
            <person name="Lu H."/>
        </authorList>
    </citation>
    <scope>NUCLEOTIDE SEQUENCE [LARGE SCALE GENOMIC DNA]</scope>
    <source>
        <strain evidence="1 2">BYS96W</strain>
    </source>
</reference>
<protein>
    <recommendedName>
        <fullName evidence="3">Flagellar hook-associated protein 2 C-terminal domain-containing protein</fullName>
    </recommendedName>
</protein>
<evidence type="ECO:0000313" key="2">
    <source>
        <dbReference type="Proteomes" id="UP001606305"/>
    </source>
</evidence>
<comment type="caution">
    <text evidence="1">The sequence shown here is derived from an EMBL/GenBank/DDBJ whole genome shotgun (WGS) entry which is preliminary data.</text>
</comment>
<dbReference type="Proteomes" id="UP001606305">
    <property type="component" value="Unassembled WGS sequence"/>
</dbReference>
<keyword evidence="2" id="KW-1185">Reference proteome</keyword>
<name>A0ABW7G8U0_9BURK</name>
<dbReference type="RefSeq" id="WP_394489170.1">
    <property type="nucleotide sequence ID" value="NZ_JBIGIA010000012.1"/>
</dbReference>
<evidence type="ECO:0008006" key="3">
    <source>
        <dbReference type="Google" id="ProtNLM"/>
    </source>
</evidence>